<dbReference type="InterPro" id="IPR036898">
    <property type="entry name" value="RNA_pol_Rpb7-like_N_sf"/>
</dbReference>
<dbReference type="Pfam" id="PF00575">
    <property type="entry name" value="S1"/>
    <property type="match status" value="1"/>
</dbReference>
<dbReference type="SUPFAM" id="SSF50249">
    <property type="entry name" value="Nucleic acid-binding proteins"/>
    <property type="match status" value="1"/>
</dbReference>
<dbReference type="SUPFAM" id="SSF88798">
    <property type="entry name" value="N-terminal, heterodimerisation domain of RBP7 (RpoE)"/>
    <property type="match status" value="1"/>
</dbReference>
<evidence type="ECO:0000313" key="7">
    <source>
        <dbReference type="EMBL" id="MES1922676.1"/>
    </source>
</evidence>
<dbReference type="InterPro" id="IPR012340">
    <property type="entry name" value="NA-bd_OB-fold"/>
</dbReference>
<evidence type="ECO:0000256" key="2">
    <source>
        <dbReference type="ARBA" id="ARBA00009307"/>
    </source>
</evidence>
<comment type="similarity">
    <text evidence="2">Belongs to the eukaryotic RPB7/RPC8 RNA polymerase subunit family.</text>
</comment>
<dbReference type="InterPro" id="IPR003029">
    <property type="entry name" value="S1_domain"/>
</dbReference>
<dbReference type="Gene3D" id="2.40.50.140">
    <property type="entry name" value="Nucleic acid-binding proteins"/>
    <property type="match status" value="1"/>
</dbReference>
<dbReference type="InterPro" id="IPR005576">
    <property type="entry name" value="Rpb7-like_N"/>
</dbReference>
<keyword evidence="3 7" id="KW-0240">DNA-directed RNA polymerase</keyword>
<evidence type="ECO:0000313" key="8">
    <source>
        <dbReference type="Proteomes" id="UP001439008"/>
    </source>
</evidence>
<evidence type="ECO:0000259" key="6">
    <source>
        <dbReference type="Pfam" id="PF03876"/>
    </source>
</evidence>
<feature type="domain" description="RNA polymerase Rpb7-like N-terminal" evidence="6">
    <location>
        <begin position="10"/>
        <end position="61"/>
    </location>
</feature>
<dbReference type="InterPro" id="IPR045113">
    <property type="entry name" value="Rpb7-like"/>
</dbReference>
<accession>A0ABV2ATB1</accession>
<dbReference type="GO" id="GO:0032259">
    <property type="term" value="P:methylation"/>
    <property type="evidence" value="ECO:0007669"/>
    <property type="project" value="UniProtKB-KW"/>
</dbReference>
<name>A0ABV2ATB1_9EUKA</name>
<dbReference type="GO" id="GO:0000428">
    <property type="term" value="C:DNA-directed RNA polymerase complex"/>
    <property type="evidence" value="ECO:0007669"/>
    <property type="project" value="UniProtKB-KW"/>
</dbReference>
<evidence type="ECO:0000256" key="1">
    <source>
        <dbReference type="ARBA" id="ARBA00004123"/>
    </source>
</evidence>
<protein>
    <submittedName>
        <fullName evidence="7">DNA-directed RNA polymerase II subunit RPB7</fullName>
        <ecNumber evidence="7">2.1.1.354</ecNumber>
    </submittedName>
</protein>
<keyword evidence="7" id="KW-0808">Transferase</keyword>
<proteinExistence type="inferred from homology"/>
<reference evidence="7 8" key="1">
    <citation type="journal article" date="2024" name="BMC Biol.">
        <title>Comparative genomics of Ascetosporea gives new insight into the evolutionary basis for animal parasitism in Rhizaria.</title>
        <authorList>
            <person name="Hiltunen Thoren M."/>
            <person name="Onut-Brannstrom I."/>
            <person name="Alfjorden A."/>
            <person name="Peckova H."/>
            <person name="Swords F."/>
            <person name="Hooper C."/>
            <person name="Holzer A.S."/>
            <person name="Bass D."/>
            <person name="Burki F."/>
        </authorList>
    </citation>
    <scope>NUCLEOTIDE SEQUENCE [LARGE SCALE GENOMIC DNA]</scope>
    <source>
        <strain evidence="7">20-A016</strain>
    </source>
</reference>
<evidence type="ECO:0000256" key="4">
    <source>
        <dbReference type="ARBA" id="ARBA00023163"/>
    </source>
</evidence>
<sequence length="174" mass="19513">MFFLVERTESVSVLPKHFSSTLKEHVVNQLKKKLEGRSIGNFGYTILVTTMIDMSSGKLRDYTGEAEFEVRYLSLIFRPFIGEVLFAQVTVVNQNGFFAEAGPVTIFVGIQQIPKEYNLDNAESVPSFVMEEEDLRISVGTLVRIKIIGMRLEVSSEDIPVVGTINENYLGPAE</sequence>
<dbReference type="GO" id="GO:0140999">
    <property type="term" value="F:histone H3K4 trimethyltransferase activity"/>
    <property type="evidence" value="ECO:0007669"/>
    <property type="project" value="UniProtKB-EC"/>
</dbReference>
<dbReference type="PANTHER" id="PTHR12709">
    <property type="entry name" value="DNA-DIRECTED RNA POLYMERASE II, III"/>
    <property type="match status" value="1"/>
</dbReference>
<dbReference type="EC" id="2.1.1.354" evidence="7"/>
<dbReference type="Gene3D" id="3.30.1490.120">
    <property type="entry name" value="RNA polymerase Rpb7-like, N-terminal domain"/>
    <property type="match status" value="1"/>
</dbReference>
<gene>
    <name evidence="7" type="primary">POLR2G</name>
    <name evidence="7" type="ORF">MHBO_004199</name>
</gene>
<dbReference type="Proteomes" id="UP001439008">
    <property type="component" value="Unassembled WGS sequence"/>
</dbReference>
<keyword evidence="8" id="KW-1185">Reference proteome</keyword>
<evidence type="ECO:0000259" key="5">
    <source>
        <dbReference type="Pfam" id="PF00575"/>
    </source>
</evidence>
<dbReference type="PANTHER" id="PTHR12709:SF4">
    <property type="entry name" value="DNA-DIRECTED RNA POLYMERASE II SUBUNIT RPB7"/>
    <property type="match status" value="1"/>
</dbReference>
<comment type="caution">
    <text evidence="7">The sequence shown here is derived from an EMBL/GenBank/DDBJ whole genome shotgun (WGS) entry which is preliminary data.</text>
</comment>
<keyword evidence="4" id="KW-0804">Transcription</keyword>
<dbReference type="EMBL" id="JBDODL010003397">
    <property type="protein sequence ID" value="MES1922676.1"/>
    <property type="molecule type" value="Genomic_DNA"/>
</dbReference>
<keyword evidence="7" id="KW-0489">Methyltransferase</keyword>
<evidence type="ECO:0000256" key="3">
    <source>
        <dbReference type="ARBA" id="ARBA00022478"/>
    </source>
</evidence>
<feature type="domain" description="S1 motif" evidence="5">
    <location>
        <begin position="79"/>
        <end position="152"/>
    </location>
</feature>
<organism evidence="7 8">
    <name type="scientific">Bonamia ostreae</name>
    <dbReference type="NCBI Taxonomy" id="126728"/>
    <lineage>
        <taxon>Eukaryota</taxon>
        <taxon>Sar</taxon>
        <taxon>Rhizaria</taxon>
        <taxon>Endomyxa</taxon>
        <taxon>Ascetosporea</taxon>
        <taxon>Haplosporida</taxon>
        <taxon>Bonamia</taxon>
    </lineage>
</organism>
<comment type="subcellular location">
    <subcellularLocation>
        <location evidence="1">Nucleus</location>
    </subcellularLocation>
</comment>
<dbReference type="Pfam" id="PF03876">
    <property type="entry name" value="SHS2_Rpb7-N"/>
    <property type="match status" value="1"/>
</dbReference>